<proteinExistence type="predicted"/>
<accession>A0ABX7PY54</accession>
<evidence type="ECO:0000313" key="1">
    <source>
        <dbReference type="EMBL" id="QSR87629.1"/>
    </source>
</evidence>
<dbReference type="EMBL" id="CP065956">
    <property type="protein sequence ID" value="QSR87629.1"/>
    <property type="molecule type" value="Genomic_DNA"/>
</dbReference>
<dbReference type="RefSeq" id="WP_206848075.1">
    <property type="nucleotide sequence ID" value="NZ_CP065956.1"/>
</dbReference>
<sequence length="90" mass="10398">MHLIPPRYQSSSEYELFLPLQNPFLMPGASDSNMEPKGIPTIGSPKLGHCIHPTIKGLNLFFNPSTLFFLHLKKKLFIQKIQEKLYIRFL</sequence>
<reference evidence="1 2" key="1">
    <citation type="submission" date="2020-12" db="EMBL/GenBank/DDBJ databases">
        <authorList>
            <person name="Awala S.I."/>
            <person name="Gwak J.-H."/>
            <person name="Kim S.-J."/>
            <person name="Rhee S.-K."/>
        </authorList>
    </citation>
    <scope>NUCLEOTIDE SEQUENCE [LARGE SCALE GENOMIC DNA]</scope>
    <source>
        <strain evidence="1 2">IT5</strain>
    </source>
</reference>
<keyword evidence="2" id="KW-1185">Reference proteome</keyword>
<evidence type="ECO:0000313" key="2">
    <source>
        <dbReference type="Proteomes" id="UP000663088"/>
    </source>
</evidence>
<organism evidence="1 2">
    <name type="scientific">Candidatus Methylacidiphilum infernorum</name>
    <dbReference type="NCBI Taxonomy" id="511746"/>
    <lineage>
        <taxon>Bacteria</taxon>
        <taxon>Pseudomonadati</taxon>
        <taxon>Verrucomicrobiota</taxon>
        <taxon>Methylacidiphilae</taxon>
        <taxon>Methylacidiphilales</taxon>
        <taxon>Methylacidiphilaceae</taxon>
        <taxon>Methylacidiphilum (ex Ratnadevi et al. 2023)</taxon>
    </lineage>
</organism>
<dbReference type="Proteomes" id="UP000663088">
    <property type="component" value="Chromosome"/>
</dbReference>
<name>A0ABX7PY54_9BACT</name>
<protein>
    <submittedName>
        <fullName evidence="1">Uncharacterized protein</fullName>
    </submittedName>
</protein>
<gene>
    <name evidence="1" type="ORF">EM20IM_04735</name>
</gene>